<evidence type="ECO:0000313" key="2">
    <source>
        <dbReference type="EMBL" id="AYB31870.1"/>
    </source>
</evidence>
<feature type="transmembrane region" description="Helical" evidence="1">
    <location>
        <begin position="139"/>
        <end position="159"/>
    </location>
</feature>
<name>A0A385SQS5_9BACT</name>
<gene>
    <name evidence="2" type="ORF">D4L85_15445</name>
</gene>
<sequence length="260" mass="29885">MAVNRFGQTARKDLWWVRPLMVFIGLFSFIVYATWAAFQGEHYAIGPYISPFYSPEIFGNSPHSWFGPKPSWWPAVLGFSPALLILWAPGGMRLTCYYYRGAYYKSFWADPPACAVSEPRKTYRGENSLPLILQNVHRYFLYLAILFVIVLFYDAWKALWFVDPATGQEHFGIGVGTIVLTLNATLLGGYTFGCHSFRHLVGGFKDQLSRSPVQRKVYNCASCLNKRHMNWAWCSLFGVAFADIYVRLCSMGIWTDWRIF</sequence>
<feature type="transmembrane region" description="Helical" evidence="1">
    <location>
        <begin position="20"/>
        <end position="38"/>
    </location>
</feature>
<dbReference type="AlphaFoldDB" id="A0A385SQS5"/>
<accession>A0A385SQS5</accession>
<proteinExistence type="predicted"/>
<dbReference type="EMBL" id="CP032382">
    <property type="protein sequence ID" value="AYB31870.1"/>
    <property type="molecule type" value="Genomic_DNA"/>
</dbReference>
<feature type="transmembrane region" description="Helical" evidence="1">
    <location>
        <begin position="171"/>
        <end position="192"/>
    </location>
</feature>
<dbReference type="KEGG" id="chk:D4L85_15445"/>
<dbReference type="OrthoDB" id="9799243at2"/>
<evidence type="ECO:0000256" key="1">
    <source>
        <dbReference type="SAM" id="Phobius"/>
    </source>
</evidence>
<feature type="transmembrane region" description="Helical" evidence="1">
    <location>
        <begin position="231"/>
        <end position="254"/>
    </location>
</feature>
<evidence type="ECO:0000313" key="3">
    <source>
        <dbReference type="Proteomes" id="UP000266183"/>
    </source>
</evidence>
<keyword evidence="1" id="KW-0472">Membrane</keyword>
<reference evidence="3" key="1">
    <citation type="submission" date="2018-09" db="EMBL/GenBank/DDBJ databases">
        <title>Chryseolinea sp. KIS68-18 isolated from soil.</title>
        <authorList>
            <person name="Weon H.-Y."/>
            <person name="Kwon S.-W."/>
            <person name="Lee S.A."/>
        </authorList>
    </citation>
    <scope>NUCLEOTIDE SEQUENCE [LARGE SCALE GENOMIC DNA]</scope>
    <source>
        <strain evidence="3">KIS68-18</strain>
    </source>
</reference>
<keyword evidence="3" id="KW-1185">Reference proteome</keyword>
<protein>
    <submittedName>
        <fullName evidence="2">Succinate dehydrogenase</fullName>
    </submittedName>
</protein>
<dbReference type="Proteomes" id="UP000266183">
    <property type="component" value="Chromosome"/>
</dbReference>
<keyword evidence="1" id="KW-0812">Transmembrane</keyword>
<feature type="transmembrane region" description="Helical" evidence="1">
    <location>
        <begin position="72"/>
        <end position="90"/>
    </location>
</feature>
<keyword evidence="1" id="KW-1133">Transmembrane helix</keyword>
<organism evidence="2 3">
    <name type="scientific">Chryseolinea soli</name>
    <dbReference type="NCBI Taxonomy" id="2321403"/>
    <lineage>
        <taxon>Bacteria</taxon>
        <taxon>Pseudomonadati</taxon>
        <taxon>Bacteroidota</taxon>
        <taxon>Cytophagia</taxon>
        <taxon>Cytophagales</taxon>
        <taxon>Fulvivirgaceae</taxon>
        <taxon>Chryseolinea</taxon>
    </lineage>
</organism>